<evidence type="ECO:0000256" key="2">
    <source>
        <dbReference type="ARBA" id="ARBA00022475"/>
    </source>
</evidence>
<dbReference type="GO" id="GO:0005886">
    <property type="term" value="C:plasma membrane"/>
    <property type="evidence" value="ECO:0007669"/>
    <property type="project" value="UniProtKB-SubCell"/>
</dbReference>
<comment type="caution">
    <text evidence="11">The sequence shown here is derived from an EMBL/GenBank/DDBJ whole genome shotgun (WGS) entry which is preliminary data.</text>
</comment>
<feature type="transmembrane region" description="Helical" evidence="10">
    <location>
        <begin position="178"/>
        <end position="195"/>
    </location>
</feature>
<feature type="transmembrane region" description="Helical" evidence="10">
    <location>
        <begin position="285"/>
        <end position="305"/>
    </location>
</feature>
<evidence type="ECO:0000256" key="9">
    <source>
        <dbReference type="ARBA" id="ARBA00023224"/>
    </source>
</evidence>
<evidence type="ECO:0008006" key="13">
    <source>
        <dbReference type="Google" id="ProtNLM"/>
    </source>
</evidence>
<evidence type="ECO:0000313" key="11">
    <source>
        <dbReference type="EMBL" id="KAJ3663378.1"/>
    </source>
</evidence>
<evidence type="ECO:0000256" key="8">
    <source>
        <dbReference type="ARBA" id="ARBA00023170"/>
    </source>
</evidence>
<reference evidence="11" key="1">
    <citation type="journal article" date="2023" name="G3 (Bethesda)">
        <title>Whole genome assemblies of Zophobas morio and Tenebrio molitor.</title>
        <authorList>
            <person name="Kaur S."/>
            <person name="Stinson S.A."/>
            <person name="diCenzo G.C."/>
        </authorList>
    </citation>
    <scope>NUCLEOTIDE SEQUENCE</scope>
    <source>
        <strain evidence="11">QUZm001</strain>
    </source>
</reference>
<protein>
    <recommendedName>
        <fullName evidence="13">7tm 6 domain containing protein</fullName>
    </recommendedName>
</protein>
<evidence type="ECO:0000313" key="12">
    <source>
        <dbReference type="Proteomes" id="UP001168821"/>
    </source>
</evidence>
<evidence type="ECO:0000256" key="1">
    <source>
        <dbReference type="ARBA" id="ARBA00004651"/>
    </source>
</evidence>
<feature type="transmembrane region" description="Helical" evidence="10">
    <location>
        <begin position="256"/>
        <end position="273"/>
    </location>
</feature>
<evidence type="ECO:0000256" key="4">
    <source>
        <dbReference type="ARBA" id="ARBA00022692"/>
    </source>
</evidence>
<evidence type="ECO:0000256" key="6">
    <source>
        <dbReference type="ARBA" id="ARBA00022989"/>
    </source>
</evidence>
<keyword evidence="5" id="KW-0552">Olfaction</keyword>
<dbReference type="GO" id="GO:0007165">
    <property type="term" value="P:signal transduction"/>
    <property type="evidence" value="ECO:0007669"/>
    <property type="project" value="UniProtKB-KW"/>
</dbReference>
<evidence type="ECO:0000256" key="3">
    <source>
        <dbReference type="ARBA" id="ARBA00022606"/>
    </source>
</evidence>
<comment type="subcellular location">
    <subcellularLocation>
        <location evidence="1">Cell membrane</location>
        <topology evidence="1">Multi-pass membrane protein</topology>
    </subcellularLocation>
</comment>
<dbReference type="Proteomes" id="UP001168821">
    <property type="component" value="Unassembled WGS sequence"/>
</dbReference>
<feature type="transmembrane region" description="Helical" evidence="10">
    <location>
        <begin position="35"/>
        <end position="53"/>
    </location>
</feature>
<evidence type="ECO:0000256" key="7">
    <source>
        <dbReference type="ARBA" id="ARBA00023136"/>
    </source>
</evidence>
<dbReference type="GO" id="GO:0005549">
    <property type="term" value="F:odorant binding"/>
    <property type="evidence" value="ECO:0007669"/>
    <property type="project" value="InterPro"/>
</dbReference>
<proteinExistence type="predicted"/>
<sequence>MDKFDWKLTIRLNIIILKIAGLWPKGNEVYKFDFYTIYSFFALNLFLNVPNFFQAANIYFVYTDLTALTAIIFVTCTELLASIKVCYFVSNIGILKKLMVTLDGQLFQPRTLEQRRLVQPGLDSWKMTYTIFYVPVIATLILWAVFPIVDGSFREYRLPFSAWYPYNTKVSPFYELTYVYQIVSVWFLSITNVNMDTLIAALMMYIGTQCDILSDDVKNLGSRGELEFNTKLLKCIDHHRNIISFAGDCNKFFDKIALGQFFTSSLSLALAMFQLTVVEPFGSEFYSLLFYVFSMTVQISLYCWFGNEVEIKVSNSG</sequence>
<accession>A0AA38IX55</accession>
<keyword evidence="4 10" id="KW-0812">Transmembrane</keyword>
<keyword evidence="9" id="KW-0807">Transducer</keyword>
<keyword evidence="12" id="KW-1185">Reference proteome</keyword>
<keyword evidence="6 10" id="KW-1133">Transmembrane helix</keyword>
<dbReference type="Pfam" id="PF02949">
    <property type="entry name" value="7tm_6"/>
    <property type="match status" value="1"/>
</dbReference>
<name>A0AA38IX55_9CUCU</name>
<feature type="transmembrane region" description="Helical" evidence="10">
    <location>
        <begin position="131"/>
        <end position="149"/>
    </location>
</feature>
<keyword evidence="3" id="KW-0716">Sensory transduction</keyword>
<keyword evidence="7 10" id="KW-0472">Membrane</keyword>
<dbReference type="PANTHER" id="PTHR21137:SF35">
    <property type="entry name" value="ODORANT RECEPTOR 19A-RELATED"/>
    <property type="match status" value="1"/>
</dbReference>
<evidence type="ECO:0000256" key="5">
    <source>
        <dbReference type="ARBA" id="ARBA00022725"/>
    </source>
</evidence>
<keyword evidence="2" id="KW-1003">Cell membrane</keyword>
<dbReference type="AlphaFoldDB" id="A0AA38IX55"/>
<organism evidence="11 12">
    <name type="scientific">Zophobas morio</name>
    <dbReference type="NCBI Taxonomy" id="2755281"/>
    <lineage>
        <taxon>Eukaryota</taxon>
        <taxon>Metazoa</taxon>
        <taxon>Ecdysozoa</taxon>
        <taxon>Arthropoda</taxon>
        <taxon>Hexapoda</taxon>
        <taxon>Insecta</taxon>
        <taxon>Pterygota</taxon>
        <taxon>Neoptera</taxon>
        <taxon>Endopterygota</taxon>
        <taxon>Coleoptera</taxon>
        <taxon>Polyphaga</taxon>
        <taxon>Cucujiformia</taxon>
        <taxon>Tenebrionidae</taxon>
        <taxon>Zophobas</taxon>
    </lineage>
</organism>
<gene>
    <name evidence="11" type="ORF">Zmor_007653</name>
</gene>
<dbReference type="PANTHER" id="PTHR21137">
    <property type="entry name" value="ODORANT RECEPTOR"/>
    <property type="match status" value="1"/>
</dbReference>
<feature type="transmembrane region" description="Helical" evidence="10">
    <location>
        <begin position="65"/>
        <end position="89"/>
    </location>
</feature>
<dbReference type="EMBL" id="JALNTZ010000002">
    <property type="protein sequence ID" value="KAJ3663378.1"/>
    <property type="molecule type" value="Genomic_DNA"/>
</dbReference>
<keyword evidence="8" id="KW-0675">Receptor</keyword>
<dbReference type="InterPro" id="IPR004117">
    <property type="entry name" value="7tm6_olfct_rcpt"/>
</dbReference>
<evidence type="ECO:0000256" key="10">
    <source>
        <dbReference type="SAM" id="Phobius"/>
    </source>
</evidence>
<dbReference type="GO" id="GO:0004984">
    <property type="term" value="F:olfactory receptor activity"/>
    <property type="evidence" value="ECO:0007669"/>
    <property type="project" value="InterPro"/>
</dbReference>